<feature type="non-terminal residue" evidence="1">
    <location>
        <position position="1"/>
    </location>
</feature>
<reference evidence="1 2" key="1">
    <citation type="journal article" date="2025" name="Microbiol. Resour. Announc.">
        <title>Draft genome sequences for Neonectria magnoliae and Neonectria punicea, canker pathogens of Liriodendron tulipifera and Acer saccharum in West Virginia.</title>
        <authorList>
            <person name="Petronek H.M."/>
            <person name="Kasson M.T."/>
            <person name="Metheny A.M."/>
            <person name="Stauder C.M."/>
            <person name="Lovett B."/>
            <person name="Lynch S.C."/>
            <person name="Garnas J.R."/>
            <person name="Kasson L.R."/>
            <person name="Stajich J.E."/>
        </authorList>
    </citation>
    <scope>NUCLEOTIDE SEQUENCE [LARGE SCALE GENOMIC DNA]</scope>
    <source>
        <strain evidence="1 2">NRRL 64653</strain>
    </source>
</reference>
<evidence type="ECO:0000313" key="2">
    <source>
        <dbReference type="Proteomes" id="UP001498476"/>
    </source>
</evidence>
<accession>A0ABR1GG00</accession>
<proteinExistence type="predicted"/>
<keyword evidence="2" id="KW-1185">Reference proteome</keyword>
<dbReference type="EMBL" id="JAZAVJ010001002">
    <property type="protein sequence ID" value="KAK7390672.1"/>
    <property type="molecule type" value="Genomic_DNA"/>
</dbReference>
<evidence type="ECO:0000313" key="1">
    <source>
        <dbReference type="EMBL" id="KAK7390672.1"/>
    </source>
</evidence>
<protein>
    <submittedName>
        <fullName evidence="1">Uncharacterized protein</fullName>
    </submittedName>
</protein>
<name>A0ABR1GG00_9HYPO</name>
<comment type="caution">
    <text evidence="1">The sequence shown here is derived from an EMBL/GenBank/DDBJ whole genome shotgun (WGS) entry which is preliminary data.</text>
</comment>
<sequence>LAAGIQQQWDYERDQQEGMQLRMLEDSVSKHEVTNWLRRAGWIDHFSGKDLGPIYLASQMPGLEDDAALELMVEALDRLFFCRCIAGLQEMPLISRLFLASPHAQSPHSRPFGPLQEKTSMDRYLGYSKRFLCYCMRVLPLAAADLVDQHGFSFTSTQREDLSQL</sequence>
<gene>
    <name evidence="1" type="ORF">QQX98_013379</name>
</gene>
<dbReference type="Proteomes" id="UP001498476">
    <property type="component" value="Unassembled WGS sequence"/>
</dbReference>
<organism evidence="1 2">
    <name type="scientific">Neonectria punicea</name>
    <dbReference type="NCBI Taxonomy" id="979145"/>
    <lineage>
        <taxon>Eukaryota</taxon>
        <taxon>Fungi</taxon>
        <taxon>Dikarya</taxon>
        <taxon>Ascomycota</taxon>
        <taxon>Pezizomycotina</taxon>
        <taxon>Sordariomycetes</taxon>
        <taxon>Hypocreomycetidae</taxon>
        <taxon>Hypocreales</taxon>
        <taxon>Nectriaceae</taxon>
        <taxon>Neonectria</taxon>
    </lineage>
</organism>